<accession>A0AAE3ZYN6</accession>
<dbReference type="InterPro" id="IPR050228">
    <property type="entry name" value="Carboxylesterase_BioH"/>
</dbReference>
<organism evidence="2 3">
    <name type="scientific">Catenuloplanes niger</name>
    <dbReference type="NCBI Taxonomy" id="587534"/>
    <lineage>
        <taxon>Bacteria</taxon>
        <taxon>Bacillati</taxon>
        <taxon>Actinomycetota</taxon>
        <taxon>Actinomycetes</taxon>
        <taxon>Micromonosporales</taxon>
        <taxon>Micromonosporaceae</taxon>
        <taxon>Catenuloplanes</taxon>
    </lineage>
</organism>
<keyword evidence="3" id="KW-1185">Reference proteome</keyword>
<dbReference type="AlphaFoldDB" id="A0AAE3ZYN6"/>
<reference evidence="2 3" key="1">
    <citation type="submission" date="2023-07" db="EMBL/GenBank/DDBJ databases">
        <title>Sequencing the genomes of 1000 actinobacteria strains.</title>
        <authorList>
            <person name="Klenk H.-P."/>
        </authorList>
    </citation>
    <scope>NUCLEOTIDE SEQUENCE [LARGE SCALE GENOMIC DNA]</scope>
    <source>
        <strain evidence="2 3">DSM 44711</strain>
    </source>
</reference>
<dbReference type="RefSeq" id="WP_310424646.1">
    <property type="nucleotide sequence ID" value="NZ_JAVDYC010000001.1"/>
</dbReference>
<dbReference type="Pfam" id="PF12697">
    <property type="entry name" value="Abhydrolase_6"/>
    <property type="match status" value="1"/>
</dbReference>
<dbReference type="EMBL" id="JAVDYC010000001">
    <property type="protein sequence ID" value="MDR7327377.1"/>
    <property type="molecule type" value="Genomic_DNA"/>
</dbReference>
<dbReference type="Gene3D" id="3.40.50.1820">
    <property type="entry name" value="alpha/beta hydrolase"/>
    <property type="match status" value="1"/>
</dbReference>
<evidence type="ECO:0000313" key="3">
    <source>
        <dbReference type="Proteomes" id="UP001183629"/>
    </source>
</evidence>
<name>A0AAE3ZYN6_9ACTN</name>
<dbReference type="PRINTS" id="PR00412">
    <property type="entry name" value="EPOXHYDRLASE"/>
</dbReference>
<dbReference type="InterPro" id="IPR000639">
    <property type="entry name" value="Epox_hydrolase-like"/>
</dbReference>
<dbReference type="GO" id="GO:0003824">
    <property type="term" value="F:catalytic activity"/>
    <property type="evidence" value="ECO:0007669"/>
    <property type="project" value="InterPro"/>
</dbReference>
<proteinExistence type="predicted"/>
<gene>
    <name evidence="2" type="ORF">J2S44_007627</name>
</gene>
<evidence type="ECO:0000313" key="2">
    <source>
        <dbReference type="EMBL" id="MDR7327377.1"/>
    </source>
</evidence>
<feature type="domain" description="AB hydrolase-1" evidence="1">
    <location>
        <begin position="4"/>
        <end position="242"/>
    </location>
</feature>
<dbReference type="InterPro" id="IPR000073">
    <property type="entry name" value="AB_hydrolase_1"/>
</dbReference>
<evidence type="ECO:0000259" key="1">
    <source>
        <dbReference type="Pfam" id="PF12697"/>
    </source>
</evidence>
<dbReference type="InterPro" id="IPR029058">
    <property type="entry name" value="AB_hydrolase_fold"/>
</dbReference>
<dbReference type="PANTHER" id="PTHR43194">
    <property type="entry name" value="HYDROLASE ALPHA/BETA FOLD FAMILY"/>
    <property type="match status" value="1"/>
</dbReference>
<dbReference type="PANTHER" id="PTHR43194:SF2">
    <property type="entry name" value="PEROXISOMAL MEMBRANE PROTEIN LPX1"/>
    <property type="match status" value="1"/>
</dbReference>
<protein>
    <submittedName>
        <fullName evidence="2">Pimeloyl-ACP methyl ester carboxylesterase</fullName>
    </submittedName>
</protein>
<sequence length="252" mass="26673">MTAVLLHGVPETGVIWNGLRRALAADGVATVALRLPGFGGPRPAGFGATKDEYASWLAATLRDFDEPVDLVGHDWGAAIVLRTVTAFDVPVRSWAMDCASVAHPGYVWHDMARAWRTPGRGEAWMADFVAGRPGETAFLRDALLAACPDPADAAELVASLDDTMADCVLDLYRSATPNLHAGWAAELARPAPVPGLVLRATADDSDDPATSAEVAARLGARTAELHGAGHWWMMQDPAAAAAVLRSFWTSLP</sequence>
<dbReference type="SUPFAM" id="SSF53474">
    <property type="entry name" value="alpha/beta-Hydrolases"/>
    <property type="match status" value="1"/>
</dbReference>
<comment type="caution">
    <text evidence="2">The sequence shown here is derived from an EMBL/GenBank/DDBJ whole genome shotgun (WGS) entry which is preliminary data.</text>
</comment>
<dbReference type="Proteomes" id="UP001183629">
    <property type="component" value="Unassembled WGS sequence"/>
</dbReference>